<dbReference type="AlphaFoldDB" id="A0A078S3V1"/>
<accession>A0A078S3V1</accession>
<sequence length="647" mass="73697">MKINLKEVSVFLSAILLAGSYAVAQNPYRWTDELELLKRVDKLPEYRTGSYVEQFSSYDRTGGNDDGFAGTYSFLRKEGDKLVIAEMEGPGVINRIWTPTPTDNMLYFYFDGQKEPGLKIKFSDLFSGKVYPFTKPVCGNEIGGFYCYLPITYKKSCKIVFDGPKLEFIQIQYRNLPEKKVETYTGEFSQQDKDLLAEVNRIWADLSPAVTNYTFGKSAGVQTEEKVFTLSPGEEVSFFEMAEPGRIVGMSIDGGTSFEGLYKDVILSAKWDNEKVEAIYAPVADFFGYAYGKGAMRSILMGKQGTSNYCYLPMPFDKSASMKMIYKKREGIQQSPISVNVKVYYNSNKRNVKEEGKFYSVWRREKTPLGIFHKFVAQKGKGHYVGTIHQAQGLRPGMTLFFEGDDSTYVDNKMRLHGTGSEDYYNGGWYALLDRWDRGNSLPLHGCLDYSLPMARTGGYRFFLADKMSYEKEIYHGMEHGEVKNNFPVDYTSVGFFYAAQPLQGREEPTAELRTVYQPTEHIYFPQLMQLSLGGGVQVTNERGIRMTTQHGGVVRIMLNDVPEGKYKVLINYFEKPNGADFQVWQRQKQLSGWISTKKDKEVSKDRVHVGDINLTEQTNSVTFHVRNNNGGDQFELGLIILERIKE</sequence>
<dbReference type="EMBL" id="JNHN01000109">
    <property type="protein sequence ID" value="KDS55929.1"/>
    <property type="molecule type" value="Genomic_DNA"/>
</dbReference>
<gene>
    <name evidence="2" type="ORF">M094_4181</name>
</gene>
<proteinExistence type="predicted"/>
<name>A0A078S3V1_BACUN</name>
<dbReference type="Gene3D" id="2.60.120.1390">
    <property type="match status" value="2"/>
</dbReference>
<reference evidence="2 3" key="1">
    <citation type="submission" date="2014-04" db="EMBL/GenBank/DDBJ databases">
        <authorList>
            <person name="Sears C."/>
            <person name="Carroll K."/>
            <person name="Sack B.R."/>
            <person name="Qadri F."/>
            <person name="Myers L.L."/>
            <person name="Chung G.-T."/>
            <person name="Escheverria P."/>
            <person name="Fraser C.M."/>
            <person name="Sadzewicz L."/>
            <person name="Shefchek K.A."/>
            <person name="Tallon L."/>
            <person name="Das S.P."/>
            <person name="Daugherty S."/>
            <person name="Mongodin E.F."/>
        </authorList>
    </citation>
    <scope>NUCLEOTIDE SEQUENCE [LARGE SCALE GENOMIC DNA]</scope>
    <source>
        <strain evidence="2 3">3978 T3 ii</strain>
    </source>
</reference>
<keyword evidence="1" id="KW-0732">Signal</keyword>
<feature type="signal peptide" evidence="1">
    <location>
        <begin position="1"/>
        <end position="24"/>
    </location>
</feature>
<evidence type="ECO:0000313" key="3">
    <source>
        <dbReference type="Proteomes" id="UP000028013"/>
    </source>
</evidence>
<evidence type="ECO:0000256" key="1">
    <source>
        <dbReference type="SAM" id="SignalP"/>
    </source>
</evidence>
<dbReference type="Proteomes" id="UP000028013">
    <property type="component" value="Unassembled WGS sequence"/>
</dbReference>
<dbReference type="RefSeq" id="WP_035447483.1">
    <property type="nucleotide sequence ID" value="NZ_JNHN01000109.1"/>
</dbReference>
<organism evidence="2 3">
    <name type="scientific">Bacteroides uniformis str. 3978 T3 ii</name>
    <dbReference type="NCBI Taxonomy" id="1339349"/>
    <lineage>
        <taxon>Bacteria</taxon>
        <taxon>Pseudomonadati</taxon>
        <taxon>Bacteroidota</taxon>
        <taxon>Bacteroidia</taxon>
        <taxon>Bacteroidales</taxon>
        <taxon>Bacteroidaceae</taxon>
        <taxon>Bacteroides</taxon>
    </lineage>
</organism>
<dbReference type="Pfam" id="PF11175">
    <property type="entry name" value="DUF2961"/>
    <property type="match status" value="1"/>
</dbReference>
<dbReference type="PATRIC" id="fig|1339349.3.peg.975"/>
<feature type="chain" id="PRO_5001744681" description="DUF2961 domain-containing protein" evidence="1">
    <location>
        <begin position="25"/>
        <end position="647"/>
    </location>
</feature>
<dbReference type="InterPro" id="IPR021345">
    <property type="entry name" value="DUF2961"/>
</dbReference>
<evidence type="ECO:0008006" key="4">
    <source>
        <dbReference type="Google" id="ProtNLM"/>
    </source>
</evidence>
<comment type="caution">
    <text evidence="2">The sequence shown here is derived from an EMBL/GenBank/DDBJ whole genome shotgun (WGS) entry which is preliminary data.</text>
</comment>
<protein>
    <recommendedName>
        <fullName evidence="4">DUF2961 domain-containing protein</fullName>
    </recommendedName>
</protein>
<evidence type="ECO:0000313" key="2">
    <source>
        <dbReference type="EMBL" id="KDS55929.1"/>
    </source>
</evidence>